<gene>
    <name evidence="2" type="ORF">MJ956_02570</name>
</gene>
<dbReference type="Gene3D" id="3.30.300.20">
    <property type="match status" value="1"/>
</dbReference>
<keyword evidence="2" id="KW-0378">Hydrolase</keyword>
<sequence length="430" mass="45881">MSDSILRVDFKGHSGGALSARLDLPLGAVRAYALFAHCFTCSKDLLAARTIADRLAGQGIAVLRFDFTGLGASEGEFASTNFSSNVADLKSAADYLRANFAAPEILIGHSLGGAAVLAVAGDIPEVKAVVTIAAPADASHVEKQFAAHVDAIEAEGAVAVKLAGRPFTIRRQFLEDIRGTRLTDRIGAMRKALMVMHSPVDELVGIDNASAIFTAARHPKSFVSLDGADHLLTKRADAGFSAEVVAGWVTRYIDPEQPQGKTAIEHVGVRETFGGKFQNAVHAGRHRLLADEPESVGGLDSGPSPYDFLSAALASCTSMTLRMYADRKKLDLGRITVDVAHRKIHFKDCETCTETERGQVGKIDQFTRRIHIEGGVPDEWEARLLEIADKCPVHRTLEASSTVTTTLVDADAATRDAADAIDRPEAAVGT</sequence>
<reference evidence="2" key="1">
    <citation type="submission" date="2022-03" db="EMBL/GenBank/DDBJ databases">
        <title>Aurantimonas Liuensis sp. Nov., isolated from the hadal seawater of the Mariana Trench.</title>
        <authorList>
            <person name="Liu R."/>
        </authorList>
    </citation>
    <scope>NUCLEOTIDE SEQUENCE</scope>
    <source>
        <strain evidence="2">LRZ36</strain>
    </source>
</reference>
<feature type="domain" description="Serine aminopeptidase S33" evidence="1">
    <location>
        <begin position="50"/>
        <end position="136"/>
    </location>
</feature>
<dbReference type="Pfam" id="PF02566">
    <property type="entry name" value="OsmC"/>
    <property type="match status" value="1"/>
</dbReference>
<dbReference type="PANTHER" id="PTHR39624">
    <property type="entry name" value="PROTEIN INVOLVED IN RIMO-MEDIATED BETA-METHYLTHIOLATION OF RIBOSOMAL PROTEIN S12 YCAO"/>
    <property type="match status" value="1"/>
</dbReference>
<dbReference type="Pfam" id="PF12146">
    <property type="entry name" value="Hydrolase_4"/>
    <property type="match status" value="1"/>
</dbReference>
<dbReference type="Gene3D" id="3.40.50.1820">
    <property type="entry name" value="alpha/beta hydrolase"/>
    <property type="match status" value="1"/>
</dbReference>
<proteinExistence type="predicted"/>
<dbReference type="InterPro" id="IPR022742">
    <property type="entry name" value="Hydrolase_4"/>
</dbReference>
<protein>
    <submittedName>
        <fullName evidence="2">Alpha/beta fold hydrolase</fullName>
    </submittedName>
</protein>
<dbReference type="Proteomes" id="UP001155220">
    <property type="component" value="Unassembled WGS sequence"/>
</dbReference>
<dbReference type="InterPro" id="IPR036102">
    <property type="entry name" value="OsmC/Ohrsf"/>
</dbReference>
<evidence type="ECO:0000259" key="1">
    <source>
        <dbReference type="Pfam" id="PF12146"/>
    </source>
</evidence>
<dbReference type="RefSeq" id="WP_253962914.1">
    <property type="nucleotide sequence ID" value="NZ_JALHBS010000016.1"/>
</dbReference>
<dbReference type="SUPFAM" id="SSF53474">
    <property type="entry name" value="alpha/beta-Hydrolases"/>
    <property type="match status" value="1"/>
</dbReference>
<comment type="caution">
    <text evidence="2">The sequence shown here is derived from an EMBL/GenBank/DDBJ whole genome shotgun (WGS) entry which is preliminary data.</text>
</comment>
<dbReference type="EMBL" id="JALHBS010000016">
    <property type="protein sequence ID" value="MCP3054032.1"/>
    <property type="molecule type" value="Genomic_DNA"/>
</dbReference>
<dbReference type="GO" id="GO:0016787">
    <property type="term" value="F:hydrolase activity"/>
    <property type="evidence" value="ECO:0007669"/>
    <property type="project" value="UniProtKB-KW"/>
</dbReference>
<keyword evidence="3" id="KW-1185">Reference proteome</keyword>
<dbReference type="InterPro" id="IPR003718">
    <property type="entry name" value="OsmC/Ohr_fam"/>
</dbReference>
<evidence type="ECO:0000313" key="3">
    <source>
        <dbReference type="Proteomes" id="UP001155220"/>
    </source>
</evidence>
<dbReference type="AlphaFoldDB" id="A0A9X2H931"/>
<dbReference type="InterPro" id="IPR015946">
    <property type="entry name" value="KH_dom-like_a/b"/>
</dbReference>
<dbReference type="PANTHER" id="PTHR39624:SF2">
    <property type="entry name" value="OSMC-LIKE PROTEIN"/>
    <property type="match status" value="1"/>
</dbReference>
<evidence type="ECO:0000313" key="2">
    <source>
        <dbReference type="EMBL" id="MCP3054032.1"/>
    </source>
</evidence>
<organism evidence="2 3">
    <name type="scientific">Aurantimonas marianensis</name>
    <dbReference type="NCBI Taxonomy" id="2920428"/>
    <lineage>
        <taxon>Bacteria</taxon>
        <taxon>Pseudomonadati</taxon>
        <taxon>Pseudomonadota</taxon>
        <taxon>Alphaproteobacteria</taxon>
        <taxon>Hyphomicrobiales</taxon>
        <taxon>Aurantimonadaceae</taxon>
        <taxon>Aurantimonas</taxon>
    </lineage>
</organism>
<dbReference type="SUPFAM" id="SSF82784">
    <property type="entry name" value="OsmC-like"/>
    <property type="match status" value="1"/>
</dbReference>
<dbReference type="FunFam" id="3.40.50.1820:FF:000487">
    <property type="entry name" value="Dienelactone hydrolase"/>
    <property type="match status" value="1"/>
</dbReference>
<accession>A0A9X2H931</accession>
<dbReference type="InterPro" id="IPR029058">
    <property type="entry name" value="AB_hydrolase_fold"/>
</dbReference>
<name>A0A9X2H931_9HYPH</name>